<dbReference type="EMBL" id="SDMP01000019">
    <property type="protein sequence ID" value="RYQ92941.1"/>
    <property type="molecule type" value="Genomic_DNA"/>
</dbReference>
<protein>
    <recommendedName>
        <fullName evidence="3">Transposase MuDR plant domain-containing protein</fullName>
    </recommendedName>
</protein>
<evidence type="ECO:0000313" key="1">
    <source>
        <dbReference type="EMBL" id="RYQ92941.1"/>
    </source>
</evidence>
<proteinExistence type="predicted"/>
<reference evidence="1 2" key="1">
    <citation type="submission" date="2019-01" db="EMBL/GenBank/DDBJ databases">
        <title>Sequencing of cultivated peanut Arachis hypogaea provides insights into genome evolution and oil improvement.</title>
        <authorList>
            <person name="Chen X."/>
        </authorList>
    </citation>
    <scope>NUCLEOTIDE SEQUENCE [LARGE SCALE GENOMIC DNA]</scope>
    <source>
        <strain evidence="2">cv. Fuhuasheng</strain>
        <tissue evidence="1">Leaves</tissue>
    </source>
</reference>
<dbReference type="Proteomes" id="UP000289738">
    <property type="component" value="Chromosome B09"/>
</dbReference>
<accession>A0A444XT71</accession>
<evidence type="ECO:0000313" key="2">
    <source>
        <dbReference type="Proteomes" id="UP000289738"/>
    </source>
</evidence>
<name>A0A444XT71_ARAHY</name>
<keyword evidence="2" id="KW-1185">Reference proteome</keyword>
<dbReference type="AlphaFoldDB" id="A0A444XT71"/>
<sequence>MIVTAKRSFYPTMAYWEERDYQHGSSGCNKHGVPFVQDSEFAIGMKFNSKEIVVMAIRNYTIFRGVEYRVFESDPLTFYAKCMQYGRDAIRPLVEADPSLKIRVVIADV</sequence>
<comment type="caution">
    <text evidence="1">The sequence shown here is derived from an EMBL/GenBank/DDBJ whole genome shotgun (WGS) entry which is preliminary data.</text>
</comment>
<organism evidence="1 2">
    <name type="scientific">Arachis hypogaea</name>
    <name type="common">Peanut</name>
    <dbReference type="NCBI Taxonomy" id="3818"/>
    <lineage>
        <taxon>Eukaryota</taxon>
        <taxon>Viridiplantae</taxon>
        <taxon>Streptophyta</taxon>
        <taxon>Embryophyta</taxon>
        <taxon>Tracheophyta</taxon>
        <taxon>Spermatophyta</taxon>
        <taxon>Magnoliopsida</taxon>
        <taxon>eudicotyledons</taxon>
        <taxon>Gunneridae</taxon>
        <taxon>Pentapetalae</taxon>
        <taxon>rosids</taxon>
        <taxon>fabids</taxon>
        <taxon>Fabales</taxon>
        <taxon>Fabaceae</taxon>
        <taxon>Papilionoideae</taxon>
        <taxon>50 kb inversion clade</taxon>
        <taxon>dalbergioids sensu lato</taxon>
        <taxon>Dalbergieae</taxon>
        <taxon>Pterocarpus clade</taxon>
        <taxon>Arachis</taxon>
    </lineage>
</organism>
<evidence type="ECO:0008006" key="3">
    <source>
        <dbReference type="Google" id="ProtNLM"/>
    </source>
</evidence>
<gene>
    <name evidence="1" type="ORF">Ahy_B09g099183</name>
</gene>